<dbReference type="GO" id="GO:0031201">
    <property type="term" value="C:SNARE complex"/>
    <property type="evidence" value="ECO:0007669"/>
    <property type="project" value="TreeGrafter"/>
</dbReference>
<dbReference type="GO" id="GO:0015031">
    <property type="term" value="P:protein transport"/>
    <property type="evidence" value="ECO:0007669"/>
    <property type="project" value="UniProtKB-KW"/>
</dbReference>
<keyword evidence="3" id="KW-0813">Transport</keyword>
<reference evidence="11 12" key="1">
    <citation type="submission" date="2018-10" db="EMBL/GenBank/DDBJ databases">
        <title>A high-quality apple genome assembly.</title>
        <authorList>
            <person name="Hu J."/>
        </authorList>
    </citation>
    <scope>NUCLEOTIDE SEQUENCE [LARGE SCALE GENOMIC DNA]</scope>
    <source>
        <strain evidence="12">cv. HFTH1</strain>
        <tissue evidence="11">Young leaf</tissue>
    </source>
</reference>
<dbReference type="GO" id="GO:0005484">
    <property type="term" value="F:SNAP receptor activity"/>
    <property type="evidence" value="ECO:0007669"/>
    <property type="project" value="TreeGrafter"/>
</dbReference>
<dbReference type="InterPro" id="IPR019150">
    <property type="entry name" value="Vesicle_transport_protein_Use1"/>
</dbReference>
<dbReference type="GO" id="GO:0006890">
    <property type="term" value="P:retrograde vesicle-mediated transport, Golgi to endoplasmic reticulum"/>
    <property type="evidence" value="ECO:0007669"/>
    <property type="project" value="TreeGrafter"/>
</dbReference>
<dbReference type="STRING" id="3750.A0A498HKL8"/>
<accession>A0A498HKL8</accession>
<evidence type="ECO:0000256" key="7">
    <source>
        <dbReference type="ARBA" id="ARBA00022927"/>
    </source>
</evidence>
<evidence type="ECO:0000256" key="9">
    <source>
        <dbReference type="ARBA" id="ARBA00023136"/>
    </source>
</evidence>
<keyword evidence="6" id="KW-0931">ER-Golgi transport</keyword>
<evidence type="ECO:0000313" key="11">
    <source>
        <dbReference type="EMBL" id="RXH71459.1"/>
    </source>
</evidence>
<feature type="region of interest" description="Disordered" evidence="10">
    <location>
        <begin position="113"/>
        <end position="133"/>
    </location>
</feature>
<dbReference type="PANTHER" id="PTHR13050">
    <property type="entry name" value="USE1-LIKE PROTEIN"/>
    <property type="match status" value="1"/>
</dbReference>
<comment type="subcellular location">
    <subcellularLocation>
        <location evidence="1">Endoplasmic reticulum membrane</location>
        <topology evidence="1">Single-pass type IV membrane protein</topology>
    </subcellularLocation>
</comment>
<keyword evidence="4" id="KW-0812">Transmembrane</keyword>
<dbReference type="GO" id="GO:0005789">
    <property type="term" value="C:endoplasmic reticulum membrane"/>
    <property type="evidence" value="ECO:0007669"/>
    <property type="project" value="UniProtKB-SubCell"/>
</dbReference>
<proteinExistence type="inferred from homology"/>
<comment type="similarity">
    <text evidence="2">Belongs to the USE1 family.</text>
</comment>
<keyword evidence="5" id="KW-0256">Endoplasmic reticulum</keyword>
<evidence type="ECO:0000256" key="8">
    <source>
        <dbReference type="ARBA" id="ARBA00022989"/>
    </source>
</evidence>
<keyword evidence="8" id="KW-1133">Transmembrane helix</keyword>
<dbReference type="Pfam" id="PF09753">
    <property type="entry name" value="Use1"/>
    <property type="match status" value="1"/>
</dbReference>
<comment type="caution">
    <text evidence="11">The sequence shown here is derived from an EMBL/GenBank/DDBJ whole genome shotgun (WGS) entry which is preliminary data.</text>
</comment>
<feature type="compositionally biased region" description="Polar residues" evidence="10">
    <location>
        <begin position="113"/>
        <end position="124"/>
    </location>
</feature>
<dbReference type="PANTHER" id="PTHR13050:SF7">
    <property type="entry name" value="VESICLE TRANSPORT PROTEIN USE1"/>
    <property type="match status" value="1"/>
</dbReference>
<keyword evidence="9" id="KW-0472">Membrane</keyword>
<name>A0A498HKL8_MALDO</name>
<organism evidence="11 12">
    <name type="scientific">Malus domestica</name>
    <name type="common">Apple</name>
    <name type="synonym">Pyrus malus</name>
    <dbReference type="NCBI Taxonomy" id="3750"/>
    <lineage>
        <taxon>Eukaryota</taxon>
        <taxon>Viridiplantae</taxon>
        <taxon>Streptophyta</taxon>
        <taxon>Embryophyta</taxon>
        <taxon>Tracheophyta</taxon>
        <taxon>Spermatophyta</taxon>
        <taxon>Magnoliopsida</taxon>
        <taxon>eudicotyledons</taxon>
        <taxon>Gunneridae</taxon>
        <taxon>Pentapetalae</taxon>
        <taxon>rosids</taxon>
        <taxon>fabids</taxon>
        <taxon>Rosales</taxon>
        <taxon>Rosaceae</taxon>
        <taxon>Amygdaloideae</taxon>
        <taxon>Maleae</taxon>
        <taxon>Malus</taxon>
    </lineage>
</organism>
<sequence>MCLLLYRLKYSYCFVFVHDFGMRISKTEVNLRRLLASAPQQHNQAKLVHYVAILRELVEQLAEERNPEGLPRVSKAVMSDYSEKIEAIASKLAAPPPDIQTPEEPLARISVKANSSDTGDNQIPASPGLRRRFVPPSNIEDGARETVNVDSLAPIKLDAAAQAHIEKHKKLQEDLTDEMVGLARQLKESSLMMSHSLENTEKVRYPEISIAGCCKVYRINTIGFSWLWFDLFRLTLKGS</sequence>
<protein>
    <recommendedName>
        <fullName evidence="13">Vesicle transport protein USE1</fullName>
    </recommendedName>
</protein>
<dbReference type="Proteomes" id="UP000290289">
    <property type="component" value="Chromosome 16"/>
</dbReference>
<evidence type="ECO:0000256" key="6">
    <source>
        <dbReference type="ARBA" id="ARBA00022892"/>
    </source>
</evidence>
<evidence type="ECO:0000313" key="12">
    <source>
        <dbReference type="Proteomes" id="UP000290289"/>
    </source>
</evidence>
<evidence type="ECO:0000256" key="5">
    <source>
        <dbReference type="ARBA" id="ARBA00022824"/>
    </source>
</evidence>
<evidence type="ECO:0008006" key="13">
    <source>
        <dbReference type="Google" id="ProtNLM"/>
    </source>
</evidence>
<evidence type="ECO:0000256" key="10">
    <source>
        <dbReference type="SAM" id="MobiDB-lite"/>
    </source>
</evidence>
<evidence type="ECO:0000256" key="2">
    <source>
        <dbReference type="ARBA" id="ARBA00007891"/>
    </source>
</evidence>
<evidence type="ECO:0000256" key="4">
    <source>
        <dbReference type="ARBA" id="ARBA00022692"/>
    </source>
</evidence>
<dbReference type="EMBL" id="RDQH01000342">
    <property type="protein sequence ID" value="RXH71459.1"/>
    <property type="molecule type" value="Genomic_DNA"/>
</dbReference>
<keyword evidence="12" id="KW-1185">Reference proteome</keyword>
<evidence type="ECO:0000256" key="3">
    <source>
        <dbReference type="ARBA" id="ARBA00022448"/>
    </source>
</evidence>
<gene>
    <name evidence="11" type="ORF">DVH24_018814</name>
</gene>
<dbReference type="AlphaFoldDB" id="A0A498HKL8"/>
<evidence type="ECO:0000256" key="1">
    <source>
        <dbReference type="ARBA" id="ARBA00004163"/>
    </source>
</evidence>
<keyword evidence="7" id="KW-0653">Protein transport</keyword>